<keyword evidence="1" id="KW-0813">Transport</keyword>
<dbReference type="SUPFAM" id="SSF46785">
    <property type="entry name" value="Winged helix' DNA-binding domain"/>
    <property type="match status" value="1"/>
</dbReference>
<dbReference type="GO" id="GO:0032266">
    <property type="term" value="F:phosphatidylinositol-3-phosphate binding"/>
    <property type="evidence" value="ECO:0007669"/>
    <property type="project" value="UniProtKB-UniRule"/>
</dbReference>
<dbReference type="Gene3D" id="1.10.10.10">
    <property type="entry name" value="Winged helix-like DNA-binding domain superfamily/Winged helix DNA-binding domain"/>
    <property type="match status" value="1"/>
</dbReference>
<dbReference type="InterPro" id="IPR037855">
    <property type="entry name" value="Vps36"/>
</dbReference>
<dbReference type="GO" id="GO:0000814">
    <property type="term" value="C:ESCRT II complex"/>
    <property type="evidence" value="ECO:0007669"/>
    <property type="project" value="UniProtKB-UniRule"/>
</dbReference>
<comment type="caution">
    <text evidence="3">The sequence shown here is derived from an EMBL/GenBank/DDBJ whole genome shotgun (WGS) entry which is preliminary data.</text>
</comment>
<keyword evidence="1" id="KW-0963">Cytoplasm</keyword>
<dbReference type="InterPro" id="IPR036390">
    <property type="entry name" value="WH_DNA-bd_sf"/>
</dbReference>
<comment type="similarity">
    <text evidence="1">Belongs to the VPS36 family.</text>
</comment>
<proteinExistence type="inferred from homology"/>
<name>A0AAD9LGS9_BABDI</name>
<dbReference type="GO" id="GO:0031902">
    <property type="term" value="C:late endosome membrane"/>
    <property type="evidence" value="ECO:0007669"/>
    <property type="project" value="UniProtKB-UniRule"/>
</dbReference>
<keyword evidence="1" id="KW-0653">Protein transport</keyword>
<dbReference type="Pfam" id="PF04157">
    <property type="entry name" value="EAP30"/>
    <property type="match status" value="1"/>
</dbReference>
<dbReference type="GO" id="GO:0043130">
    <property type="term" value="F:ubiquitin binding"/>
    <property type="evidence" value="ECO:0007669"/>
    <property type="project" value="UniProtKB-UniRule"/>
</dbReference>
<dbReference type="InterPro" id="IPR040608">
    <property type="entry name" value="Snf8/Vps36"/>
</dbReference>
<evidence type="ECO:0000313" key="3">
    <source>
        <dbReference type="EMBL" id="KAK1935856.1"/>
    </source>
</evidence>
<dbReference type="InterPro" id="IPR036388">
    <property type="entry name" value="WH-like_DNA-bd_sf"/>
</dbReference>
<comment type="function">
    <text evidence="1">Component of the ESCRT-II complex (endosomal sorting complex required for transport II), which is required for multivesicular body (MVB) formation and sorting of endosomal cargo proteins into MVBs.</text>
</comment>
<keyword evidence="2" id="KW-0812">Transmembrane</keyword>
<accession>A0AAD9LGS9</accession>
<dbReference type="GO" id="GO:0043328">
    <property type="term" value="P:protein transport to vacuole involved in ubiquitin-dependent protein catabolic process via the multivesicular body sorting pathway"/>
    <property type="evidence" value="ECO:0007669"/>
    <property type="project" value="UniProtKB-UniRule"/>
</dbReference>
<dbReference type="PANTHER" id="PTHR13128">
    <property type="entry name" value="VACUOLAR PROTEIN-SORTING-ASSOCIATED PROTEIN 36"/>
    <property type="match status" value="1"/>
</dbReference>
<comment type="subunit">
    <text evidence="1">Component of the endosomal sorting complex required for transport II (ESCRT-II).</text>
</comment>
<dbReference type="AlphaFoldDB" id="A0AAD9LGS9"/>
<protein>
    <recommendedName>
        <fullName evidence="1">Vacuolar protein-sorting-associated protein 36</fullName>
    </recommendedName>
    <alternativeName>
        <fullName evidence="1">ESCRT-II complex subunit VPS36</fullName>
    </alternativeName>
</protein>
<gene>
    <name evidence="3" type="ORF">X943_000010</name>
</gene>
<dbReference type="PANTHER" id="PTHR13128:SF12">
    <property type="entry name" value="VACUOLAR PROTEIN-SORTING-ASSOCIATED PROTEIN 36"/>
    <property type="match status" value="1"/>
</dbReference>
<organism evidence="3 4">
    <name type="scientific">Babesia divergens</name>
    <dbReference type="NCBI Taxonomy" id="32595"/>
    <lineage>
        <taxon>Eukaryota</taxon>
        <taxon>Sar</taxon>
        <taxon>Alveolata</taxon>
        <taxon>Apicomplexa</taxon>
        <taxon>Aconoidasida</taxon>
        <taxon>Piroplasmida</taxon>
        <taxon>Babesiidae</taxon>
        <taxon>Babesia</taxon>
    </lineage>
</organism>
<dbReference type="Proteomes" id="UP001195914">
    <property type="component" value="Unassembled WGS sequence"/>
</dbReference>
<evidence type="ECO:0000256" key="1">
    <source>
        <dbReference type="RuleBase" id="RU367095"/>
    </source>
</evidence>
<evidence type="ECO:0000313" key="4">
    <source>
        <dbReference type="Proteomes" id="UP001195914"/>
    </source>
</evidence>
<keyword evidence="2" id="KW-0472">Membrane</keyword>
<keyword evidence="1" id="KW-0967">Endosome</keyword>
<reference evidence="3" key="1">
    <citation type="journal article" date="2014" name="Nucleic Acids Res.">
        <title>The evolutionary dynamics of variant antigen genes in Babesia reveal a history of genomic innovation underlying host-parasite interaction.</title>
        <authorList>
            <person name="Jackson A.P."/>
            <person name="Otto T.D."/>
            <person name="Darby A."/>
            <person name="Ramaprasad A."/>
            <person name="Xia D."/>
            <person name="Echaide I.E."/>
            <person name="Farber M."/>
            <person name="Gahlot S."/>
            <person name="Gamble J."/>
            <person name="Gupta D."/>
            <person name="Gupta Y."/>
            <person name="Jackson L."/>
            <person name="Malandrin L."/>
            <person name="Malas T.B."/>
            <person name="Moussa E."/>
            <person name="Nair M."/>
            <person name="Reid A.J."/>
            <person name="Sanders M."/>
            <person name="Sharma J."/>
            <person name="Tracey A."/>
            <person name="Quail M.A."/>
            <person name="Weir W."/>
            <person name="Wastling J.M."/>
            <person name="Hall N."/>
            <person name="Willadsen P."/>
            <person name="Lingelbach K."/>
            <person name="Shiels B."/>
            <person name="Tait A."/>
            <person name="Berriman M."/>
            <person name="Allred D.R."/>
            <person name="Pain A."/>
        </authorList>
    </citation>
    <scope>NUCLEOTIDE SEQUENCE</scope>
    <source>
        <strain evidence="3">1802A</strain>
    </source>
</reference>
<sequence>MPLGFDKRKAGIQEWPNYRQSSNAIIVADIRESRYKYDVNALTKLPQSYNRHLDQISRFNALGISPLFTHYVSPVSMVQFAAKYVLSYRFLFIYMARTAFQAVRPLLAFCVFGEIMKLILANLSGGVPAFFFSFVLAFEVLYFFLQCYISYTFLTMFFTCKVEEELLHLSGFLVGTGLMGRLKPYKTAKLTTASLSYTDGTEIKHIVLSSIRKCRMRECAFHRLIKITCTDNVYHVTCDGDLDCFYQTLLYAIKQGETYNVIGCSKSIGGISRVMQMKEERIESTKHLQANAMSDLRKLKQMSQRMLNMAHRLKTEQPSISKGFETLKFDLITEKADDVKHVMMRLMEHNDLILLQDLFCAVNRVRLCGFLTPDEIRREVESLQAKGSCKIVDLNGVCMIFSGSASGALESIVRMVADGPITTFQLAQIQGISIPLAECMMLYAQLKGVIIRDDGPYQVQYYHNPFTD</sequence>
<feature type="transmembrane region" description="Helical" evidence="2">
    <location>
        <begin position="106"/>
        <end position="123"/>
    </location>
</feature>
<keyword evidence="4" id="KW-1185">Reference proteome</keyword>
<dbReference type="EMBL" id="JAHBMH010000044">
    <property type="protein sequence ID" value="KAK1935856.1"/>
    <property type="molecule type" value="Genomic_DNA"/>
</dbReference>
<feature type="transmembrane region" description="Helical" evidence="2">
    <location>
        <begin position="129"/>
        <end position="154"/>
    </location>
</feature>
<reference evidence="3" key="2">
    <citation type="submission" date="2021-05" db="EMBL/GenBank/DDBJ databases">
        <authorList>
            <person name="Pain A."/>
        </authorList>
    </citation>
    <scope>NUCLEOTIDE SEQUENCE</scope>
    <source>
        <strain evidence="3">1802A</strain>
    </source>
</reference>
<comment type="subcellular location">
    <subcellularLocation>
        <location evidence="1">Cytoplasm</location>
    </subcellularLocation>
    <subcellularLocation>
        <location evidence="1">Endosome</location>
    </subcellularLocation>
</comment>
<keyword evidence="2" id="KW-1133">Transmembrane helix</keyword>
<evidence type="ECO:0000256" key="2">
    <source>
        <dbReference type="SAM" id="Phobius"/>
    </source>
</evidence>